<evidence type="ECO:0000256" key="1">
    <source>
        <dbReference type="ARBA" id="ARBA00010923"/>
    </source>
</evidence>
<evidence type="ECO:0000256" key="3">
    <source>
        <dbReference type="ARBA" id="ARBA00023125"/>
    </source>
</evidence>
<evidence type="ECO:0000313" key="5">
    <source>
        <dbReference type="EMBL" id="QLL97699.1"/>
    </source>
</evidence>
<dbReference type="RefSeq" id="WP_045504703.1">
    <property type="nucleotide sequence ID" value="NZ_CP054134.1"/>
</dbReference>
<accession>A0A7H9FGI5</accession>
<dbReference type="PANTHER" id="PTHR30408">
    <property type="entry name" value="TYPE-1 RESTRICTION ENZYME ECOKI SPECIFICITY PROTEIN"/>
    <property type="match status" value="1"/>
</dbReference>
<keyword evidence="5" id="KW-0378">Hydrolase</keyword>
<dbReference type="InterPro" id="IPR052021">
    <property type="entry name" value="Type-I_RS_S_subunit"/>
</dbReference>
<dbReference type="InterPro" id="IPR000055">
    <property type="entry name" value="Restrct_endonuc_typeI_TRD"/>
</dbReference>
<proteinExistence type="inferred from homology"/>
<evidence type="ECO:0000313" key="6">
    <source>
        <dbReference type="Proteomes" id="UP000510865"/>
    </source>
</evidence>
<organism evidence="5 6">
    <name type="scientific">Streptococcus oralis subsp. oralis</name>
    <dbReference type="NCBI Taxonomy" id="1891914"/>
    <lineage>
        <taxon>Bacteria</taxon>
        <taxon>Bacillati</taxon>
        <taxon>Bacillota</taxon>
        <taxon>Bacilli</taxon>
        <taxon>Lactobacillales</taxon>
        <taxon>Streptococcaceae</taxon>
        <taxon>Streptococcus</taxon>
    </lineage>
</organism>
<dbReference type="PANTHER" id="PTHR30408:SF13">
    <property type="entry name" value="TYPE I RESTRICTION ENZYME HINDI SPECIFICITY SUBUNIT"/>
    <property type="match status" value="1"/>
</dbReference>
<sequence>MTLTNLGKYIETYDERNQNRLGADSVVGISTSKEFIETKAKLDGVSLKSYKVVPPKYFAYVADTSRRGEKISLSYNSSDDEYLVSSISTVFRVKEPELLSSEFLFMYFNRPEFDRFARYNSWGSARETFSWDDMCDIEIDLPPLHIQEKYVAIYKAMLANQKAYENGLEDLKLTCDGYFDKLKKDRSLYKKLGNFIEKNELRNIDKKLNKEHVRGISNKKEFILTKADISKTDLSKFLVIPENFFAYNSRTDGRDMLVLAINKLDEPVIVTWNYNSFNIIDNKLKELNPDFLFAFFKRAEFDRLVRFMSWGSSQELFSWDSLCDVKIPVPNIEIQNSIAQLYNVYLERKQINERLKQQIKDICPILIAGATKEANANA</sequence>
<gene>
    <name evidence="5" type="ORF">HRE59_01400</name>
</gene>
<comment type="similarity">
    <text evidence="1">Belongs to the type-I restriction system S methylase family.</text>
</comment>
<dbReference type="InterPro" id="IPR044946">
    <property type="entry name" value="Restrct_endonuc_typeI_TRD_sf"/>
</dbReference>
<feature type="domain" description="Type I restriction modification DNA specificity" evidence="4">
    <location>
        <begin position="219"/>
        <end position="360"/>
    </location>
</feature>
<keyword evidence="3" id="KW-0238">DNA-binding</keyword>
<dbReference type="Proteomes" id="UP000510865">
    <property type="component" value="Chromosome"/>
</dbReference>
<keyword evidence="5" id="KW-0540">Nuclease</keyword>
<dbReference type="Gene3D" id="3.90.220.20">
    <property type="entry name" value="DNA methylase specificity domains"/>
    <property type="match status" value="2"/>
</dbReference>
<keyword evidence="5" id="KW-0255">Endonuclease</keyword>
<dbReference type="REBASE" id="413030">
    <property type="entry name" value="S.Sor51445ORF1405P"/>
</dbReference>
<evidence type="ECO:0000259" key="4">
    <source>
        <dbReference type="Pfam" id="PF01420"/>
    </source>
</evidence>
<dbReference type="EMBL" id="CP054134">
    <property type="protein sequence ID" value="QLL97699.1"/>
    <property type="molecule type" value="Genomic_DNA"/>
</dbReference>
<name>A0A7H9FGI5_STROR</name>
<dbReference type="GO" id="GO:0009307">
    <property type="term" value="P:DNA restriction-modification system"/>
    <property type="evidence" value="ECO:0007669"/>
    <property type="project" value="UniProtKB-KW"/>
</dbReference>
<protein>
    <submittedName>
        <fullName evidence="5">Restriction endonuclease subunit S</fullName>
    </submittedName>
</protein>
<dbReference type="AlphaFoldDB" id="A0A7H9FGI5"/>
<reference evidence="5 6" key="1">
    <citation type="submission" date="2020-05" db="EMBL/GenBank/DDBJ databases">
        <title>A novel sialic acid binding adhesin present in multiple species contributes to the pathogenesis of Infective endocarditis.</title>
        <authorList>
            <person name="Gaytan M.O."/>
            <person name="Singh A.K."/>
            <person name="Woodiga S.A."/>
            <person name="Patel S.A."/>
            <person name="Ann S.-S."/>
            <person name="Vera-Ponce de Leon A."/>
            <person name="McGrath S."/>
            <person name="Miller A."/>
            <person name="Bush J."/>
            <person name="van der Linden M."/>
            <person name="Magrini V."/>
            <person name="Wilson R.K."/>
            <person name="Kitten T."/>
            <person name="King S.J."/>
        </authorList>
    </citation>
    <scope>NUCLEOTIDE SEQUENCE [LARGE SCALE GENOMIC DNA]</scope>
    <source>
        <strain evidence="5 6">SN51445</strain>
    </source>
</reference>
<dbReference type="SUPFAM" id="SSF116734">
    <property type="entry name" value="DNA methylase specificity domain"/>
    <property type="match status" value="2"/>
</dbReference>
<dbReference type="GO" id="GO:0004519">
    <property type="term" value="F:endonuclease activity"/>
    <property type="evidence" value="ECO:0007669"/>
    <property type="project" value="UniProtKB-KW"/>
</dbReference>
<keyword evidence="2" id="KW-0680">Restriction system</keyword>
<dbReference type="GO" id="GO:0003677">
    <property type="term" value="F:DNA binding"/>
    <property type="evidence" value="ECO:0007669"/>
    <property type="project" value="UniProtKB-KW"/>
</dbReference>
<evidence type="ECO:0000256" key="2">
    <source>
        <dbReference type="ARBA" id="ARBA00022747"/>
    </source>
</evidence>
<dbReference type="Pfam" id="PF01420">
    <property type="entry name" value="Methylase_S"/>
    <property type="match status" value="1"/>
</dbReference>